<evidence type="ECO:0000256" key="3">
    <source>
        <dbReference type="ARBA" id="ARBA00022771"/>
    </source>
</evidence>
<feature type="domain" description="RING-CH-type" evidence="9">
    <location>
        <begin position="14"/>
        <end position="75"/>
    </location>
</feature>
<feature type="transmembrane region" description="Helical" evidence="8">
    <location>
        <begin position="273"/>
        <end position="295"/>
    </location>
</feature>
<feature type="transmembrane region" description="Helical" evidence="8">
    <location>
        <begin position="802"/>
        <end position="821"/>
    </location>
</feature>
<evidence type="ECO:0000256" key="4">
    <source>
        <dbReference type="ARBA" id="ARBA00022833"/>
    </source>
</evidence>
<comment type="caution">
    <text evidence="10">The sequence shown here is derived from an EMBL/GenBank/DDBJ whole genome shotgun (WGS) entry which is preliminary data.</text>
</comment>
<dbReference type="EMBL" id="JAGKQM010000005">
    <property type="protein sequence ID" value="KAH0927757.1"/>
    <property type="molecule type" value="Genomic_DNA"/>
</dbReference>
<feature type="transmembrane region" description="Helical" evidence="8">
    <location>
        <begin position="143"/>
        <end position="166"/>
    </location>
</feature>
<evidence type="ECO:0000256" key="6">
    <source>
        <dbReference type="PROSITE-ProRule" id="PRU10007"/>
    </source>
</evidence>
<keyword evidence="8" id="KW-0472">Membrane</keyword>
<dbReference type="InterPro" id="IPR016161">
    <property type="entry name" value="Ald_DH/histidinol_DH"/>
</dbReference>
<feature type="transmembrane region" description="Helical" evidence="8">
    <location>
        <begin position="428"/>
        <end position="447"/>
    </location>
</feature>
<dbReference type="Proteomes" id="UP000824890">
    <property type="component" value="Unassembled WGS sequence"/>
</dbReference>
<feature type="transmembrane region" description="Helical" evidence="8">
    <location>
        <begin position="520"/>
        <end position="538"/>
    </location>
</feature>
<dbReference type="Pfam" id="PF23113">
    <property type="entry name" value="MARCHF6_C"/>
    <property type="match status" value="1"/>
</dbReference>
<accession>A0ABQ8DFH1</accession>
<dbReference type="InterPro" id="IPR016162">
    <property type="entry name" value="Ald_DH_N"/>
</dbReference>
<feature type="transmembrane region" description="Helical" evidence="8">
    <location>
        <begin position="478"/>
        <end position="500"/>
    </location>
</feature>
<feature type="transmembrane region" description="Helical" evidence="8">
    <location>
        <begin position="841"/>
        <end position="860"/>
    </location>
</feature>
<dbReference type="Gene3D" id="3.40.605.10">
    <property type="entry name" value="Aldehyde Dehydrogenase, Chain A, domain 1"/>
    <property type="match status" value="1"/>
</dbReference>
<dbReference type="Gene3D" id="3.30.40.10">
    <property type="entry name" value="Zinc/RING finger domain, C3HC4 (zinc finger)"/>
    <property type="match status" value="1"/>
</dbReference>
<sequence>MDVSPEAGSYDEVFSAEDEDQCRICRSPEEPGNPLRYPCLCRGSIKFVHQDCLRTWLIRRGNNKCEVCGRSYSFVPIYSENAPERLSCDEFLLGVLSRAGRYLKMIVPWIVLILLNCYFVSLHPWGQVAAAEFQNDFGMSRKFACFSTGLLYIVFSVCLMTVIALVKLEVGDVNVRRFIGNGGGLQFLLKYMKILFDWYCHKLIHFLGEPPRLIFLPPEAPLHEFGVIRRVLFFLDDDSFAILAISVYVAILVVLLPVWIGRIGGSYLSVNSPVVLGYIIMLSVWFAYVGFLFALHQNLFPVIVRKILQTPAKSCRLWNPSSLTSSHIPLAFTRISLHNSEIAKFLVGFLRNGFHFITVTLPRFLWVSSAVACVILSVLKEAFVLCFKIGVLPWIIGCWFEICTSPLFGTLSPRSFETVSHFPCMMFLRWSSGIVCLLVAQSCMYRIQEIVHKRAIWYLLDVTDPDYKITKMNFGHTFFALASHGILLVILFHLPIRAITLISPSFFPLELWVSDEEVSAAAHSIYFHLLSSSPKWLIGLVKPAMELMVQNWIITVSSWLDLSDYLLVADQNVRPRMQPRRRWLLFCSVAEGSLVSLHGSKNAEDDTNDQRDNRFLLRITLMLLLAALSMFVVSTAFMALPILLGRGFLESLSFIMLRVGLKRDDLLAFWIGYCIIGQTYTITCFVYDEIQKGRFDLLLKDVFMWIRNGLLFSIWISVIPGLLGLLIELMIIIPLRVPLDESPVHFLIQDWLIGVFVLHTWVFLTMLTPINWFATEAWLRKLERIRNVGLNRVPSTWLLRDVIGSIINTLLTTLTIPYLLVKFLFPLLGVSESVTSATERLIWPALLALLAGWIIARITHDFIIYVHQLVFNERISEDEMAFWWPLIVLAFAYAICRFLLMLIPPNVPSIDVDASDGNSSSLSVPSPDFRLWLLRIPLLIDIPPRGRSQQSDKKVQCYEPATMKYLGYFPALSTSEVKERVALSRKAQKTWAQSSFKVRRQFLRILLKYIIEHQELICEVSSRDTGKTMVDASLGEIMTTCEKITWLLSEGERWLKPEHRSSGRAMLHKVSRVEFHPLGVIGAIVPWNYPFHNIFNPMLAAVFSGNGIVIKVSEHASWSGCFYFRIIQAALAAVGAPENLVDVITGFAETGEALVSSVDKMIFVGSTAVGKMIMRNAAETLTPVTLELGGKDAFIICEDADVSHVAQVAVRGTLQSSGQNCAGAERFYVHKDIYTAFITQVTKIVKSVSAGPPLTGRYDMGAICLQEHSEHLQSLVNDALDKGAEIAVRGSFGHLGEDAVDQYFPPTVLINVNHNMKIMKEEAFGPIMPIMQFSTDEEVIKLANDSRYALGCAVFSGSQRRAKQIASQIQCGVAAINDFASNYMCQSLPFGGVKDSGFGRFAGIEGLRACCLVKSVYPVAENAFEFQEALVETLYGLNIWDRLRSLIDVLKFLTDQSSHVSRTRKSH</sequence>
<organism evidence="10 11">
    <name type="scientific">Brassica napus</name>
    <name type="common">Rape</name>
    <dbReference type="NCBI Taxonomy" id="3708"/>
    <lineage>
        <taxon>Eukaryota</taxon>
        <taxon>Viridiplantae</taxon>
        <taxon>Streptophyta</taxon>
        <taxon>Embryophyta</taxon>
        <taxon>Tracheophyta</taxon>
        <taxon>Spermatophyta</taxon>
        <taxon>Magnoliopsida</taxon>
        <taxon>eudicotyledons</taxon>
        <taxon>Gunneridae</taxon>
        <taxon>Pentapetalae</taxon>
        <taxon>rosids</taxon>
        <taxon>malvids</taxon>
        <taxon>Brassicales</taxon>
        <taxon>Brassicaceae</taxon>
        <taxon>Brassiceae</taxon>
        <taxon>Brassica</taxon>
    </lineage>
</organism>
<keyword evidence="5 7" id="KW-0560">Oxidoreductase</keyword>
<feature type="transmembrane region" description="Helical" evidence="8">
    <location>
        <begin position="881"/>
        <end position="903"/>
    </location>
</feature>
<keyword evidence="4" id="KW-0862">Zinc</keyword>
<dbReference type="PANTHER" id="PTHR13145">
    <property type="entry name" value="SSM4 PROTEIN"/>
    <property type="match status" value="1"/>
</dbReference>
<dbReference type="SUPFAM" id="SSF57850">
    <property type="entry name" value="RING/U-box"/>
    <property type="match status" value="1"/>
</dbReference>
<dbReference type="InterPro" id="IPR029510">
    <property type="entry name" value="Ald_DH_CS_GLU"/>
</dbReference>
<dbReference type="CDD" id="cd07098">
    <property type="entry name" value="ALDH_F15-22"/>
    <property type="match status" value="1"/>
</dbReference>
<dbReference type="PROSITE" id="PS00687">
    <property type="entry name" value="ALDEHYDE_DEHYDR_GLU"/>
    <property type="match status" value="1"/>
</dbReference>
<dbReference type="SMART" id="SM00744">
    <property type="entry name" value="RINGv"/>
    <property type="match status" value="1"/>
</dbReference>
<keyword evidence="8" id="KW-1133">Transmembrane helix</keyword>
<feature type="transmembrane region" description="Helical" evidence="8">
    <location>
        <begin position="709"/>
        <end position="733"/>
    </location>
</feature>
<evidence type="ECO:0000256" key="1">
    <source>
        <dbReference type="ARBA" id="ARBA00009986"/>
    </source>
</evidence>
<protein>
    <recommendedName>
        <fullName evidence="9">RING-CH-type domain-containing protein</fullName>
    </recommendedName>
</protein>
<dbReference type="PROSITE" id="PS00070">
    <property type="entry name" value="ALDEHYDE_DEHYDR_CYS"/>
    <property type="match status" value="1"/>
</dbReference>
<dbReference type="Gene3D" id="3.40.309.10">
    <property type="entry name" value="Aldehyde Dehydrogenase, Chain A, domain 2"/>
    <property type="match status" value="1"/>
</dbReference>
<proteinExistence type="inferred from homology"/>
<dbReference type="PROSITE" id="PS51292">
    <property type="entry name" value="ZF_RING_CH"/>
    <property type="match status" value="1"/>
</dbReference>
<dbReference type="Pfam" id="PF12906">
    <property type="entry name" value="RINGv"/>
    <property type="match status" value="1"/>
</dbReference>
<dbReference type="Pfam" id="PF00171">
    <property type="entry name" value="Aldedh"/>
    <property type="match status" value="1"/>
</dbReference>
<feature type="transmembrane region" description="Helical" evidence="8">
    <location>
        <begin position="667"/>
        <end position="688"/>
    </location>
</feature>
<dbReference type="SUPFAM" id="SSF53720">
    <property type="entry name" value="ALDH-like"/>
    <property type="match status" value="1"/>
</dbReference>
<evidence type="ECO:0000256" key="5">
    <source>
        <dbReference type="ARBA" id="ARBA00023002"/>
    </source>
</evidence>
<reference evidence="10 11" key="1">
    <citation type="submission" date="2021-05" db="EMBL/GenBank/DDBJ databases">
        <title>Genome Assembly of Synthetic Allotetraploid Brassica napus Reveals Homoeologous Exchanges between Subgenomes.</title>
        <authorList>
            <person name="Davis J.T."/>
        </authorList>
    </citation>
    <scope>NUCLEOTIDE SEQUENCE [LARGE SCALE GENOMIC DNA]</scope>
    <source>
        <strain evidence="11">cv. Da-Ae</strain>
        <tissue evidence="10">Seedling</tissue>
    </source>
</reference>
<dbReference type="InterPro" id="IPR013083">
    <property type="entry name" value="Znf_RING/FYVE/PHD"/>
</dbReference>
<evidence type="ECO:0000313" key="11">
    <source>
        <dbReference type="Proteomes" id="UP000824890"/>
    </source>
</evidence>
<feature type="transmembrane region" description="Helical" evidence="8">
    <location>
        <begin position="102"/>
        <end position="122"/>
    </location>
</feature>
<dbReference type="InterPro" id="IPR016163">
    <property type="entry name" value="Ald_DH_C"/>
</dbReference>
<feature type="transmembrane region" description="Helical" evidence="8">
    <location>
        <begin position="391"/>
        <end position="408"/>
    </location>
</feature>
<evidence type="ECO:0000313" key="10">
    <source>
        <dbReference type="EMBL" id="KAH0927757.1"/>
    </source>
</evidence>
<feature type="transmembrane region" description="Helical" evidence="8">
    <location>
        <begin position="621"/>
        <end position="644"/>
    </location>
</feature>
<feature type="transmembrane region" description="Helical" evidence="8">
    <location>
        <begin position="240"/>
        <end position="261"/>
    </location>
</feature>
<dbReference type="InterPro" id="IPR016160">
    <property type="entry name" value="Ald_DH_CS_CYS"/>
</dbReference>
<gene>
    <name evidence="10" type="ORF">HID58_020013</name>
</gene>
<dbReference type="InterPro" id="IPR011016">
    <property type="entry name" value="Znf_RING-CH"/>
</dbReference>
<name>A0ABQ8DFH1_BRANA</name>
<feature type="transmembrane region" description="Helical" evidence="8">
    <location>
        <begin position="753"/>
        <end position="774"/>
    </location>
</feature>
<evidence type="ECO:0000259" key="9">
    <source>
        <dbReference type="PROSITE" id="PS51292"/>
    </source>
</evidence>
<evidence type="ECO:0000256" key="7">
    <source>
        <dbReference type="RuleBase" id="RU003345"/>
    </source>
</evidence>
<keyword evidence="11" id="KW-1185">Reference proteome</keyword>
<feature type="transmembrane region" description="Helical" evidence="8">
    <location>
        <begin position="354"/>
        <end position="379"/>
    </location>
</feature>
<feature type="active site" evidence="6">
    <location>
        <position position="1187"/>
    </location>
</feature>
<keyword evidence="2" id="KW-0479">Metal-binding</keyword>
<dbReference type="CDD" id="cd16702">
    <property type="entry name" value="RING_CH-C4HC3_MARCH6"/>
    <property type="match status" value="1"/>
</dbReference>
<dbReference type="InterPro" id="IPR015590">
    <property type="entry name" value="Aldehyde_DH_dom"/>
</dbReference>
<dbReference type="PANTHER" id="PTHR13145:SF7">
    <property type="entry name" value="RING-CH-TYPE DOMAIN-CONTAINING PROTEIN"/>
    <property type="match status" value="1"/>
</dbReference>
<evidence type="ECO:0000256" key="8">
    <source>
        <dbReference type="SAM" id="Phobius"/>
    </source>
</evidence>
<keyword evidence="8" id="KW-0812">Transmembrane</keyword>
<comment type="similarity">
    <text evidence="1 7">Belongs to the aldehyde dehydrogenase family.</text>
</comment>
<evidence type="ECO:0000256" key="2">
    <source>
        <dbReference type="ARBA" id="ARBA00022723"/>
    </source>
</evidence>
<keyword evidence="3" id="KW-0863">Zinc-finger</keyword>
<dbReference type="InterPro" id="IPR056521">
    <property type="entry name" value="MARCHF6-like_C"/>
</dbReference>